<keyword evidence="5 6" id="KW-0472">Membrane</keyword>
<evidence type="ECO:0000256" key="3">
    <source>
        <dbReference type="ARBA" id="ARBA00022692"/>
    </source>
</evidence>
<dbReference type="EMBL" id="MTKT01000548">
    <property type="protein sequence ID" value="OWM90334.1"/>
    <property type="molecule type" value="Genomic_DNA"/>
</dbReference>
<feature type="transmembrane region" description="Helical" evidence="6">
    <location>
        <begin position="233"/>
        <end position="252"/>
    </location>
</feature>
<name>A0A218XZE9_PUNGR</name>
<dbReference type="AlphaFoldDB" id="A0A218XZE9"/>
<comment type="similarity">
    <text evidence="2">Belongs to the tetraspanin (TM4SF) family.</text>
</comment>
<reference evidence="8 10" key="3">
    <citation type="submission" date="2017-11" db="EMBL/GenBank/DDBJ databases">
        <title>De-novo sequencing of pomegranate (Punica granatum L.) genome.</title>
        <authorList>
            <person name="Akparov Z."/>
            <person name="Amiraslanov A."/>
            <person name="Hajiyeva S."/>
            <person name="Abbasov M."/>
            <person name="Kaur K."/>
            <person name="Hamwieh A."/>
            <person name="Solovyev V."/>
            <person name="Salamov A."/>
            <person name="Braich B."/>
            <person name="Kosarev P."/>
            <person name="Mahmoud A."/>
            <person name="Hajiyev E."/>
            <person name="Babayeva S."/>
            <person name="Izzatullayeva V."/>
            <person name="Mammadov A."/>
            <person name="Mammadov A."/>
            <person name="Sharifova S."/>
            <person name="Ojaghi J."/>
            <person name="Eynullazada K."/>
            <person name="Bayramov B."/>
            <person name="Abdulazimova A."/>
            <person name="Shahmuradov I."/>
        </authorList>
    </citation>
    <scope>NUCLEOTIDE SEQUENCE [LARGE SCALE GENOMIC DNA]</scope>
    <source>
        <strain evidence="8">AG2017</strain>
        <strain evidence="10">cv. AG2017</strain>
        <tissue evidence="8">Leaf</tissue>
    </source>
</reference>
<gene>
    <name evidence="7" type="ORF">CDL15_Pgr014636</name>
    <name evidence="8" type="ORF">CRG98_009233</name>
</gene>
<evidence type="ECO:0000313" key="7">
    <source>
        <dbReference type="EMBL" id="OWM90334.1"/>
    </source>
</evidence>
<comment type="caution">
    <text evidence="7">The sequence shown here is derived from an EMBL/GenBank/DDBJ whole genome shotgun (WGS) entry which is preliminary data.</text>
</comment>
<evidence type="ECO:0000313" key="9">
    <source>
        <dbReference type="Proteomes" id="UP000197138"/>
    </source>
</evidence>
<dbReference type="STRING" id="22663.A0A218XZE9"/>
<dbReference type="InterPro" id="IPR044991">
    <property type="entry name" value="TET_plant"/>
</dbReference>
<proteinExistence type="inferred from homology"/>
<evidence type="ECO:0000313" key="8">
    <source>
        <dbReference type="EMBL" id="PKI70353.1"/>
    </source>
</evidence>
<dbReference type="Proteomes" id="UP000233551">
    <property type="component" value="Unassembled WGS sequence"/>
</dbReference>
<dbReference type="EMBL" id="PGOL01000459">
    <property type="protein sequence ID" value="PKI70353.1"/>
    <property type="molecule type" value="Genomic_DNA"/>
</dbReference>
<reference evidence="9" key="1">
    <citation type="journal article" date="2017" name="Plant J.">
        <title>The pomegranate (Punica granatum L.) genome and the genomics of punicalagin biosynthesis.</title>
        <authorList>
            <person name="Qin G."/>
            <person name="Xu C."/>
            <person name="Ming R."/>
            <person name="Tang H."/>
            <person name="Guyot R."/>
            <person name="Kramer E.M."/>
            <person name="Hu Y."/>
            <person name="Yi X."/>
            <person name="Qi Y."/>
            <person name="Xu X."/>
            <person name="Gao Z."/>
            <person name="Pan H."/>
            <person name="Jian J."/>
            <person name="Tian Y."/>
            <person name="Yue Z."/>
            <person name="Xu Y."/>
        </authorList>
    </citation>
    <scope>NUCLEOTIDE SEQUENCE [LARGE SCALE GENOMIC DNA]</scope>
    <source>
        <strain evidence="9">cv. Dabenzi</strain>
    </source>
</reference>
<dbReference type="OrthoDB" id="672773at2759"/>
<keyword evidence="3 6" id="KW-0812">Transmembrane</keyword>
<organism evidence="7 9">
    <name type="scientific">Punica granatum</name>
    <name type="common">Pomegranate</name>
    <dbReference type="NCBI Taxonomy" id="22663"/>
    <lineage>
        <taxon>Eukaryota</taxon>
        <taxon>Viridiplantae</taxon>
        <taxon>Streptophyta</taxon>
        <taxon>Embryophyta</taxon>
        <taxon>Tracheophyta</taxon>
        <taxon>Spermatophyta</taxon>
        <taxon>Magnoliopsida</taxon>
        <taxon>eudicotyledons</taxon>
        <taxon>Gunneridae</taxon>
        <taxon>Pentapetalae</taxon>
        <taxon>rosids</taxon>
        <taxon>malvids</taxon>
        <taxon>Myrtales</taxon>
        <taxon>Lythraceae</taxon>
        <taxon>Punica</taxon>
    </lineage>
</organism>
<evidence type="ECO:0000256" key="4">
    <source>
        <dbReference type="ARBA" id="ARBA00022989"/>
    </source>
</evidence>
<evidence type="ECO:0000256" key="2">
    <source>
        <dbReference type="ARBA" id="ARBA00006840"/>
    </source>
</evidence>
<evidence type="ECO:0000313" key="10">
    <source>
        <dbReference type="Proteomes" id="UP000233551"/>
    </source>
</evidence>
<dbReference type="GO" id="GO:0009734">
    <property type="term" value="P:auxin-activated signaling pathway"/>
    <property type="evidence" value="ECO:0007669"/>
    <property type="project" value="InterPro"/>
</dbReference>
<protein>
    <submittedName>
        <fullName evidence="7">Uncharacterized protein</fullName>
    </submittedName>
</protein>
<evidence type="ECO:0000256" key="1">
    <source>
        <dbReference type="ARBA" id="ARBA00004141"/>
    </source>
</evidence>
<sequence length="273" mass="30325">MVRVSNVLIGTLNVLSATLSLSAIAISLYFRFHGGSECHKFIETPLLITGVVMFVVSIMGIMGSCGKMNLFLYLYLTVLFLCILGLIAFTVFAFIVTNEGAGKAISGRGYKEHKTGDYSNWMQNHIVNGKRWDRIKSCLVETHVCSKLAKQGGLTIAEFDKKKLSPIESGCCKPPGECGFEFKNATNWVVPKSGLAVPNSDCKTWSNQQNALCYDCDSCKGGFLGNIKQEWRYLLFFNIGTIVFVAIIYSTGCCASRNNRKDRKYEKYRGVYA</sequence>
<feature type="transmembrane region" description="Helical" evidence="6">
    <location>
        <begin position="44"/>
        <end position="64"/>
    </location>
</feature>
<dbReference type="Proteomes" id="UP000197138">
    <property type="component" value="Unassembled WGS sequence"/>
</dbReference>
<dbReference type="GO" id="GO:0016020">
    <property type="term" value="C:membrane"/>
    <property type="evidence" value="ECO:0007669"/>
    <property type="project" value="UniProtKB-SubCell"/>
</dbReference>
<evidence type="ECO:0000256" key="6">
    <source>
        <dbReference type="SAM" id="Phobius"/>
    </source>
</evidence>
<accession>A0A218XZE9</accession>
<feature type="transmembrane region" description="Helical" evidence="6">
    <location>
        <begin position="12"/>
        <end position="32"/>
    </location>
</feature>
<dbReference type="Pfam" id="PF00335">
    <property type="entry name" value="Tetraspanin"/>
    <property type="match status" value="1"/>
</dbReference>
<keyword evidence="10" id="KW-1185">Reference proteome</keyword>
<reference evidence="7" key="2">
    <citation type="submission" date="2017-06" db="EMBL/GenBank/DDBJ databases">
        <title>The pomegranate genome and the genomics of punicalagin biosynthesis.</title>
        <authorList>
            <person name="Xu C."/>
        </authorList>
    </citation>
    <scope>NUCLEOTIDE SEQUENCE [LARGE SCALE GENOMIC DNA]</scope>
    <source>
        <tissue evidence="7">Fresh leaf</tissue>
    </source>
</reference>
<keyword evidence="4 6" id="KW-1133">Transmembrane helix</keyword>
<dbReference type="PANTHER" id="PTHR32191">
    <property type="entry name" value="TETRASPANIN-8-RELATED"/>
    <property type="match status" value="1"/>
</dbReference>
<dbReference type="GeneID" id="116189349"/>
<comment type="subcellular location">
    <subcellularLocation>
        <location evidence="1">Membrane</location>
        <topology evidence="1">Multi-pass membrane protein</topology>
    </subcellularLocation>
</comment>
<feature type="transmembrane region" description="Helical" evidence="6">
    <location>
        <begin position="70"/>
        <end position="96"/>
    </location>
</feature>
<dbReference type="InterPro" id="IPR018499">
    <property type="entry name" value="Tetraspanin/Peripherin"/>
</dbReference>
<evidence type="ECO:0000256" key="5">
    <source>
        <dbReference type="ARBA" id="ARBA00023136"/>
    </source>
</evidence>